<dbReference type="EMBL" id="BAABRL010000013">
    <property type="protein sequence ID" value="GAA5497316.1"/>
    <property type="molecule type" value="Genomic_DNA"/>
</dbReference>
<accession>A0ABP9V8C8</accession>
<organism evidence="1 2">
    <name type="scientific">Rubritalea halochordaticola</name>
    <dbReference type="NCBI Taxonomy" id="714537"/>
    <lineage>
        <taxon>Bacteria</taxon>
        <taxon>Pseudomonadati</taxon>
        <taxon>Verrucomicrobiota</taxon>
        <taxon>Verrucomicrobiia</taxon>
        <taxon>Verrucomicrobiales</taxon>
        <taxon>Rubritaleaceae</taxon>
        <taxon>Rubritalea</taxon>
    </lineage>
</organism>
<reference evidence="1 2" key="1">
    <citation type="submission" date="2024-02" db="EMBL/GenBank/DDBJ databases">
        <title>Rubritalea halochordaticola NBRC 107102.</title>
        <authorList>
            <person name="Ichikawa N."/>
            <person name="Katano-Makiyama Y."/>
            <person name="Hidaka K."/>
        </authorList>
    </citation>
    <scope>NUCLEOTIDE SEQUENCE [LARGE SCALE GENOMIC DNA]</scope>
    <source>
        <strain evidence="1 2">NBRC 107102</strain>
    </source>
</reference>
<evidence type="ECO:0000313" key="1">
    <source>
        <dbReference type="EMBL" id="GAA5497316.1"/>
    </source>
</evidence>
<evidence type="ECO:0000313" key="2">
    <source>
        <dbReference type="Proteomes" id="UP001424741"/>
    </source>
</evidence>
<keyword evidence="2" id="KW-1185">Reference proteome</keyword>
<gene>
    <name evidence="1" type="ORF">Rhal01_03509</name>
</gene>
<dbReference type="Proteomes" id="UP001424741">
    <property type="component" value="Unassembled WGS sequence"/>
</dbReference>
<evidence type="ECO:0008006" key="3">
    <source>
        <dbReference type="Google" id="ProtNLM"/>
    </source>
</evidence>
<sequence>MQMKRFRTQISGFFALPMMALLGGGELSAVSFELHCYDRPTKEITEVGEMELRPAPKIKRIIQDYHPDYDFSIPREILSAEQRKQGIAEAKKQLLLNQAKYDEIVDKENQWGIVASTIKQANRAVAGVIGALGEPSDIEWLRKQFPQSYWTVLPVAQIMMRHGIGFDPESAIDYDHVHLARVMAAKRHKAAAAWLYQNKDKIRESGLDPLNDLMKLMVLNQMPETEQYAKEIIDAYKVKTATADGMKKGNGIGPELLHAVPWAIAYLSAYTEEASSQPHFEGLKIHSLMRQDVVLLISEDPTMWIDIIFGKPGKVSQSQQYLIRQMAWNRRMLRAAIAKRGQQQSSQLEAHMKKNFTLMTKEHNLLQVSGGDLSLLFREAMAVDLSPLRASSEMASDVQNRSGPNMRVHQLYRDVPWVMLEWYPKALAEYLGDEKADLFHPYRLSPFDHEEIKKTLLGGKLHLKCAVDSVLLWHKYLNNSFKPPIEYQLGGIHSPALRLPGEMAAIGMHSLIRTIAIKKQETLRVGIMVDTEHHDAGGLASAITQLSKKMIPYSDNHGRKQISNLRWECGQESGALKYTKTTESGMHIFEGTFTRPDMRDVHLYFDWNSPGKTYVLAHALYEPEFNLP</sequence>
<comment type="caution">
    <text evidence="1">The sequence shown here is derived from an EMBL/GenBank/DDBJ whole genome shotgun (WGS) entry which is preliminary data.</text>
</comment>
<name>A0ABP9V8C8_9BACT</name>
<protein>
    <recommendedName>
        <fullName evidence="3">DUF885 family protein</fullName>
    </recommendedName>
</protein>
<proteinExistence type="predicted"/>